<evidence type="ECO:0000259" key="6">
    <source>
        <dbReference type="SMART" id="SM00642"/>
    </source>
</evidence>
<evidence type="ECO:0000256" key="4">
    <source>
        <dbReference type="SAM" id="Phobius"/>
    </source>
</evidence>
<dbReference type="InterPro" id="IPR006047">
    <property type="entry name" value="GH13_cat_dom"/>
</dbReference>
<dbReference type="PANTHER" id="PTHR10357">
    <property type="entry name" value="ALPHA-AMYLASE FAMILY MEMBER"/>
    <property type="match status" value="1"/>
</dbReference>
<dbReference type="Pfam" id="PF22026">
    <property type="entry name" value="Alpha-amylase_C_2"/>
    <property type="match status" value="1"/>
</dbReference>
<dbReference type="EMBL" id="CP015108">
    <property type="protein sequence ID" value="ARF15133.1"/>
    <property type="molecule type" value="Genomic_DNA"/>
</dbReference>
<accession>A0ABN4Z1D5</accession>
<dbReference type="Gene3D" id="2.60.40.1180">
    <property type="entry name" value="Golgi alpha-mannosidase II"/>
    <property type="match status" value="1"/>
</dbReference>
<feature type="signal peptide" evidence="5">
    <location>
        <begin position="1"/>
        <end position="23"/>
    </location>
</feature>
<gene>
    <name evidence="7" type="ORF">SporoS204_13810</name>
</gene>
<dbReference type="InterPro" id="IPR013780">
    <property type="entry name" value="Glyco_hydro_b"/>
</dbReference>
<keyword evidence="3 5" id="KW-0732">Signal</keyword>
<evidence type="ECO:0000256" key="5">
    <source>
        <dbReference type="SAM" id="SignalP"/>
    </source>
</evidence>
<dbReference type="PANTHER" id="PTHR10357:SF215">
    <property type="entry name" value="ALPHA-AMYLASE 1"/>
    <property type="match status" value="1"/>
</dbReference>
<dbReference type="Proteomes" id="UP000192486">
    <property type="component" value="Chromosome"/>
</dbReference>
<keyword evidence="4" id="KW-1133">Transmembrane helix</keyword>
<feature type="chain" id="PRO_5045711804" evidence="5">
    <location>
        <begin position="24"/>
        <end position="456"/>
    </location>
</feature>
<dbReference type="Gene3D" id="3.20.20.80">
    <property type="entry name" value="Glycosidases"/>
    <property type="match status" value="2"/>
</dbReference>
<dbReference type="RefSeq" id="WP_029052487.1">
    <property type="nucleotide sequence ID" value="NZ_CP015108.1"/>
</dbReference>
<dbReference type="InterPro" id="IPR017853">
    <property type="entry name" value="GH"/>
</dbReference>
<evidence type="ECO:0000256" key="2">
    <source>
        <dbReference type="ARBA" id="ARBA00022723"/>
    </source>
</evidence>
<evidence type="ECO:0000256" key="3">
    <source>
        <dbReference type="ARBA" id="ARBA00022729"/>
    </source>
</evidence>
<organism evidence="7 8">
    <name type="scientific">Sporosarcina ureae</name>
    <dbReference type="NCBI Taxonomy" id="1571"/>
    <lineage>
        <taxon>Bacteria</taxon>
        <taxon>Bacillati</taxon>
        <taxon>Bacillota</taxon>
        <taxon>Bacilli</taxon>
        <taxon>Bacillales</taxon>
        <taxon>Caryophanaceae</taxon>
        <taxon>Sporosarcina</taxon>
    </lineage>
</organism>
<keyword evidence="4" id="KW-0472">Membrane</keyword>
<dbReference type="SMART" id="SM00642">
    <property type="entry name" value="Aamy"/>
    <property type="match status" value="1"/>
</dbReference>
<keyword evidence="4" id="KW-0812">Transmembrane</keyword>
<protein>
    <submittedName>
        <fullName evidence="7">Alpha-amlyase</fullName>
    </submittedName>
</protein>
<dbReference type="Pfam" id="PF00128">
    <property type="entry name" value="Alpha-amylase"/>
    <property type="match status" value="1"/>
</dbReference>
<dbReference type="SUPFAM" id="SSF51445">
    <property type="entry name" value="(Trans)glycosidases"/>
    <property type="match status" value="1"/>
</dbReference>
<evidence type="ECO:0000313" key="7">
    <source>
        <dbReference type="EMBL" id="ARF15133.1"/>
    </source>
</evidence>
<dbReference type="InterPro" id="IPR054174">
    <property type="entry name" value="Alpha-amylase-like_C"/>
</dbReference>
<feature type="domain" description="Glycosyl hydrolase family 13 catalytic" evidence="6">
    <location>
        <begin position="36"/>
        <end position="322"/>
    </location>
</feature>
<comment type="cofactor">
    <cofactor evidence="1">
        <name>Ca(2+)</name>
        <dbReference type="ChEBI" id="CHEBI:29108"/>
    </cofactor>
</comment>
<evidence type="ECO:0000256" key="1">
    <source>
        <dbReference type="ARBA" id="ARBA00001913"/>
    </source>
</evidence>
<name>A0ABN4Z1D5_SPOUR</name>
<reference evidence="7 8" key="1">
    <citation type="submission" date="2016-04" db="EMBL/GenBank/DDBJ databases">
        <title>Comparative Genomics and Epigenetics of Sporosarcina ureae.</title>
        <authorList>
            <person name="Oliver A.S."/>
            <person name="Cooper K.K."/>
        </authorList>
    </citation>
    <scope>NUCLEOTIDE SEQUENCE [LARGE SCALE GENOMIC DNA]</scope>
    <source>
        <strain evidence="7 8">S204</strain>
    </source>
</reference>
<dbReference type="SUPFAM" id="SSF51011">
    <property type="entry name" value="Glycosyl hydrolase domain"/>
    <property type="match status" value="1"/>
</dbReference>
<keyword evidence="2" id="KW-0479">Metal-binding</keyword>
<feature type="transmembrane region" description="Helical" evidence="4">
    <location>
        <begin position="421"/>
        <end position="440"/>
    </location>
</feature>
<evidence type="ECO:0000313" key="8">
    <source>
        <dbReference type="Proteomes" id="UP000192486"/>
    </source>
</evidence>
<sequence length="456" mass="51553">MKRIIGLLATCMLALSIAQPAFADTDRSFSDESIYDLLVDRFNNGIESNDFDADAKNPAIFNGGDFAGISNRLQHLIDMHFTMISVGPVFKTASYDGNEVLDYQEIEPHFGTAEEFTALIEEMHASDLKIMADFPLVGEVSDPAVQQELLEFAVQFVSDYELDGLRLTLLNDADTEFLNKMIEAVKDANEGLYVITNEQSDASFDSMPAEKRSAAIQESFVQVDPDTSSLDQFSNEDAGKLLQYDDLTGPRFTYKMVELRQFPPTRWKVATVAQFMLPGVPLVPYATEIAVNGKEAPETHPFFNFKTDMELHEWIGDLNTLRNDSETLRTGDFKFLHNEDGFVVFERSSEEETWIIALNNTSEVQSFELDPSVIGEKKKLRGVIGQDLIKETKDNKYHVVLDRELAEVYIIEEDKGFNTPYLIASIMVVVLFALFLYMVIRKGKQGRTEEVVREKK</sequence>
<proteinExistence type="predicted"/>
<keyword evidence="8" id="KW-1185">Reference proteome</keyword>